<dbReference type="GO" id="GO:0008233">
    <property type="term" value="F:peptidase activity"/>
    <property type="evidence" value="ECO:0007669"/>
    <property type="project" value="InterPro"/>
</dbReference>
<evidence type="ECO:0000256" key="11">
    <source>
        <dbReference type="ARBA" id="ARBA00023136"/>
    </source>
</evidence>
<gene>
    <name evidence="18" type="ORF">CVM73_28780</name>
</gene>
<proteinExistence type="inferred from homology"/>
<protein>
    <submittedName>
        <fullName evidence="18">Peptidase C39</fullName>
    </submittedName>
</protein>
<dbReference type="PROSITE" id="PS50929">
    <property type="entry name" value="ABC_TM1F"/>
    <property type="match status" value="1"/>
</dbReference>
<dbReference type="SUPFAM" id="SSF52540">
    <property type="entry name" value="P-loop containing nucleoside triphosphate hydrolases"/>
    <property type="match status" value="1"/>
</dbReference>
<dbReference type="Pfam" id="PF03412">
    <property type="entry name" value="Peptidase_C39"/>
    <property type="match status" value="1"/>
</dbReference>
<dbReference type="InterPro" id="IPR017871">
    <property type="entry name" value="ABC_transporter-like_CS"/>
</dbReference>
<comment type="subcellular location">
    <subcellularLocation>
        <location evidence="1">Cell membrane</location>
        <topology evidence="1">Multi-pass membrane protein</topology>
    </subcellularLocation>
</comment>
<keyword evidence="5" id="KW-0762">Sugar transport</keyword>
<evidence type="ECO:0000256" key="14">
    <source>
        <dbReference type="SAM" id="Phobius"/>
    </source>
</evidence>
<dbReference type="SMART" id="SM00382">
    <property type="entry name" value="AAA"/>
    <property type="match status" value="1"/>
</dbReference>
<evidence type="ECO:0000259" key="17">
    <source>
        <dbReference type="PROSITE" id="PS50990"/>
    </source>
</evidence>
<feature type="domain" description="Peptidase C39" evidence="17">
    <location>
        <begin position="20"/>
        <end position="150"/>
    </location>
</feature>
<dbReference type="GO" id="GO:0016887">
    <property type="term" value="F:ATP hydrolysis activity"/>
    <property type="evidence" value="ECO:0007669"/>
    <property type="project" value="InterPro"/>
</dbReference>
<evidence type="ECO:0000313" key="18">
    <source>
        <dbReference type="EMBL" id="PJG51826.1"/>
    </source>
</evidence>
<evidence type="ECO:0000256" key="8">
    <source>
        <dbReference type="ARBA" id="ARBA00022801"/>
    </source>
</evidence>
<dbReference type="PROSITE" id="PS00211">
    <property type="entry name" value="ABC_TRANSPORTER_1"/>
    <property type="match status" value="1"/>
</dbReference>
<keyword evidence="9" id="KW-0067">ATP-binding</keyword>
<keyword evidence="6 14" id="KW-0812">Transmembrane</keyword>
<keyword evidence="3" id="KW-0813">Transport</keyword>
<evidence type="ECO:0000313" key="19">
    <source>
        <dbReference type="Proteomes" id="UP000231194"/>
    </source>
</evidence>
<dbReference type="InterPro" id="IPR005074">
    <property type="entry name" value="Peptidase_C39"/>
</dbReference>
<dbReference type="RefSeq" id="WP_100235148.1">
    <property type="nucleotide sequence ID" value="NZ_PGVG01000031.1"/>
</dbReference>
<dbReference type="GO" id="GO:0015421">
    <property type="term" value="F:ABC-type oligopeptide transporter activity"/>
    <property type="evidence" value="ECO:0007669"/>
    <property type="project" value="TreeGrafter"/>
</dbReference>
<dbReference type="Gene3D" id="3.90.70.10">
    <property type="entry name" value="Cysteine proteinases"/>
    <property type="match status" value="1"/>
</dbReference>
<dbReference type="PROSITE" id="PS50893">
    <property type="entry name" value="ABC_TRANSPORTER_2"/>
    <property type="match status" value="1"/>
</dbReference>
<dbReference type="InterPro" id="IPR027417">
    <property type="entry name" value="P-loop_NTPase"/>
</dbReference>
<keyword evidence="11 14" id="KW-0472">Membrane</keyword>
<evidence type="ECO:0000259" key="16">
    <source>
        <dbReference type="PROSITE" id="PS50929"/>
    </source>
</evidence>
<feature type="transmembrane region" description="Helical" evidence="14">
    <location>
        <begin position="216"/>
        <end position="236"/>
    </location>
</feature>
<evidence type="ECO:0000256" key="9">
    <source>
        <dbReference type="ARBA" id="ARBA00022840"/>
    </source>
</evidence>
<evidence type="ECO:0000256" key="6">
    <source>
        <dbReference type="ARBA" id="ARBA00022692"/>
    </source>
</evidence>
<comment type="similarity">
    <text evidence="2">Belongs to the ABC transporter superfamily.</text>
</comment>
<keyword evidence="19" id="KW-1185">Reference proteome</keyword>
<evidence type="ECO:0000259" key="15">
    <source>
        <dbReference type="PROSITE" id="PS50893"/>
    </source>
</evidence>
<dbReference type="InterPro" id="IPR011527">
    <property type="entry name" value="ABC1_TM_dom"/>
</dbReference>
<evidence type="ECO:0000256" key="3">
    <source>
        <dbReference type="ARBA" id="ARBA00022448"/>
    </source>
</evidence>
<feature type="domain" description="ABC transporter" evidence="15">
    <location>
        <begin position="494"/>
        <end position="728"/>
    </location>
</feature>
<feature type="region of interest" description="Disordered" evidence="13">
    <location>
        <begin position="1"/>
        <end position="24"/>
    </location>
</feature>
<dbReference type="Pfam" id="PF00005">
    <property type="entry name" value="ABC_tran"/>
    <property type="match status" value="1"/>
</dbReference>
<evidence type="ECO:0000256" key="13">
    <source>
        <dbReference type="SAM" id="MobiDB-lite"/>
    </source>
</evidence>
<dbReference type="PROSITE" id="PS50990">
    <property type="entry name" value="PEPTIDASE_C39"/>
    <property type="match status" value="1"/>
</dbReference>
<keyword evidence="7" id="KW-0547">Nucleotide-binding</keyword>
<name>A0A2M8R1Y4_9BRAD</name>
<dbReference type="GO" id="GO:0006508">
    <property type="term" value="P:proteolysis"/>
    <property type="evidence" value="ECO:0007669"/>
    <property type="project" value="InterPro"/>
</dbReference>
<dbReference type="GO" id="GO:0005524">
    <property type="term" value="F:ATP binding"/>
    <property type="evidence" value="ECO:0007669"/>
    <property type="project" value="UniProtKB-KW"/>
</dbReference>
<dbReference type="GO" id="GO:0005886">
    <property type="term" value="C:plasma membrane"/>
    <property type="evidence" value="ECO:0007669"/>
    <property type="project" value="UniProtKB-SubCell"/>
</dbReference>
<dbReference type="Gene3D" id="3.40.50.300">
    <property type="entry name" value="P-loop containing nucleotide triphosphate hydrolases"/>
    <property type="match status" value="1"/>
</dbReference>
<reference evidence="18 19" key="1">
    <citation type="submission" date="2017-11" db="EMBL/GenBank/DDBJ databases">
        <title>Bradyrhizobium forestalis sp. nov., an efficient nitrogen-fixing bacterium isolated from nodules of forest legume species in the Amazon.</title>
        <authorList>
            <person name="Costa E.M."/>
            <person name="Guimaraes A."/>
            <person name="Carvalho T.S."/>
            <person name="Rodrigues T.L."/>
            <person name="Ribeiro P.R.A."/>
            <person name="Lebbe L."/>
            <person name="Willems A."/>
            <person name="Moreira F.M.S."/>
        </authorList>
    </citation>
    <scope>NUCLEOTIDE SEQUENCE [LARGE SCALE GENOMIC DNA]</scope>
    <source>
        <strain evidence="18 19">INPA54B</strain>
    </source>
</reference>
<evidence type="ECO:0000256" key="7">
    <source>
        <dbReference type="ARBA" id="ARBA00022741"/>
    </source>
</evidence>
<keyword evidence="8" id="KW-0378">Hydrolase</keyword>
<feature type="transmembrane region" description="Helical" evidence="14">
    <location>
        <begin position="322"/>
        <end position="340"/>
    </location>
</feature>
<dbReference type="SUPFAM" id="SSF90123">
    <property type="entry name" value="ABC transporter transmembrane region"/>
    <property type="match status" value="1"/>
</dbReference>
<dbReference type="PANTHER" id="PTHR43394:SF1">
    <property type="entry name" value="ATP-BINDING CASSETTE SUB-FAMILY B MEMBER 10, MITOCHONDRIAL"/>
    <property type="match status" value="1"/>
</dbReference>
<feature type="transmembrane region" description="Helical" evidence="14">
    <location>
        <begin position="182"/>
        <end position="204"/>
    </location>
</feature>
<feature type="transmembrane region" description="Helical" evidence="14">
    <location>
        <begin position="417"/>
        <end position="442"/>
    </location>
</feature>
<feature type="transmembrane region" description="Helical" evidence="14">
    <location>
        <begin position="294"/>
        <end position="316"/>
    </location>
</feature>
<dbReference type="InterPro" id="IPR039421">
    <property type="entry name" value="Type_1_exporter"/>
</dbReference>
<dbReference type="Pfam" id="PF00664">
    <property type="entry name" value="ABC_membrane"/>
    <property type="match status" value="1"/>
</dbReference>
<evidence type="ECO:0000256" key="10">
    <source>
        <dbReference type="ARBA" id="ARBA00022989"/>
    </source>
</evidence>
<dbReference type="CDD" id="cd02259">
    <property type="entry name" value="Peptidase_C39_like"/>
    <property type="match status" value="1"/>
</dbReference>
<dbReference type="CDD" id="cd18783">
    <property type="entry name" value="ABC_6TM_PrtD_LapB_HlyB_like"/>
    <property type="match status" value="1"/>
</dbReference>
<dbReference type="InterPro" id="IPR003439">
    <property type="entry name" value="ABC_transporter-like_ATP-bd"/>
</dbReference>
<dbReference type="InterPro" id="IPR003593">
    <property type="entry name" value="AAA+_ATPase"/>
</dbReference>
<evidence type="ECO:0000256" key="2">
    <source>
        <dbReference type="ARBA" id="ARBA00005417"/>
    </source>
</evidence>
<organism evidence="18 19">
    <name type="scientific">Bradyrhizobium forestalis</name>
    <dbReference type="NCBI Taxonomy" id="1419263"/>
    <lineage>
        <taxon>Bacteria</taxon>
        <taxon>Pseudomonadati</taxon>
        <taxon>Pseudomonadota</taxon>
        <taxon>Alphaproteobacteria</taxon>
        <taxon>Hyphomicrobiales</taxon>
        <taxon>Nitrobacteraceae</taxon>
        <taxon>Bradyrhizobium</taxon>
    </lineage>
</organism>
<evidence type="ECO:0000256" key="12">
    <source>
        <dbReference type="ARBA" id="ARBA00024722"/>
    </source>
</evidence>
<sequence length="734" mass="81714">MSQPTSVEIDRCEPAPPSPEDEPRRAAQTALECLSRVAAHHGIDLPSDRLRHAYAVDETGISTDLLLRMAHDAGLRARVVQLDWKAICRLGEAYPALVQLSNRNWVLVVGARPECDAVTVLDPLAERSGEHLLVEADRFCARWFGTAVLVKRETATAQGQRSFGLRWFVPEMLREWRLFSDVAIAAVFLYALGLALPIFFQLVIDKVLVHESLTTLYVLSAGAILALCFDAIFNFLRRYLLLYATNKIDIRVATRTFRHLLGLPVTFFERISAGVLVKHMQQAGRIREFLTGRLFLTALDALSLFVFLPVLALYSIKLTCVVLAFTAISASVIAILMGPFRRRLYQLYQAEAGRQALLVETVHGMRTVKSLAMEPSQNRTWDDRCAQAVSMRFGVEKISAGAQALTGFLEKMMTLGIVALGALDVFAGEMTIGALVAFNMLAGRVSGPLVQMVTMVHEYQEVALAVKMLGEVMNRELERDDHREGLRPDFAGQIEFENVTFRYGEGAPALDEVSFSIAPGSIFGIVGRSGSGKTTLTRLIAGMYPVQQGLVRIDGHDSREIDLTHLRRNLGVVLQENFLFRGTVRENIACVRRDATFEEVVRAAQLAGADEFIERLPRGFDTMLEEQASNLSGGQKQRLAIARALMVNPRILILDEATSALDSESEAIIRRNLRRIAEGRTVIIVSHRLSMLSDASQILVIDRGRIVDVDRHDALLSKCTFYRHLWSQQTRQVA</sequence>
<evidence type="ECO:0000256" key="5">
    <source>
        <dbReference type="ARBA" id="ARBA00022597"/>
    </source>
</evidence>
<dbReference type="PANTHER" id="PTHR43394">
    <property type="entry name" value="ATP-DEPENDENT PERMEASE MDL1, MITOCHONDRIAL"/>
    <property type="match status" value="1"/>
</dbReference>
<keyword evidence="4" id="KW-1003">Cell membrane</keyword>
<comment type="caution">
    <text evidence="18">The sequence shown here is derived from an EMBL/GenBank/DDBJ whole genome shotgun (WGS) entry which is preliminary data.</text>
</comment>
<keyword evidence="10 14" id="KW-1133">Transmembrane helix</keyword>
<comment type="function">
    <text evidence="12">Involved in beta-(1--&gt;2)glucan export. Transmembrane domains (TMD) form a pore in the inner membrane and the ATP-binding domain (NBD) is responsible for energy generation.</text>
</comment>
<feature type="domain" description="ABC transmembrane type-1" evidence="16">
    <location>
        <begin position="182"/>
        <end position="461"/>
    </location>
</feature>
<dbReference type="Proteomes" id="UP000231194">
    <property type="component" value="Unassembled WGS sequence"/>
</dbReference>
<dbReference type="Gene3D" id="1.20.1560.10">
    <property type="entry name" value="ABC transporter type 1, transmembrane domain"/>
    <property type="match status" value="1"/>
</dbReference>
<dbReference type="FunFam" id="3.40.50.300:FF:000221">
    <property type="entry name" value="Multidrug ABC transporter ATP-binding protein"/>
    <property type="match status" value="1"/>
</dbReference>
<dbReference type="InterPro" id="IPR036640">
    <property type="entry name" value="ABC1_TM_sf"/>
</dbReference>
<dbReference type="AlphaFoldDB" id="A0A2M8R1Y4"/>
<dbReference type="OrthoDB" id="9787557at2"/>
<accession>A0A2M8R1Y4</accession>
<dbReference type="EMBL" id="PGVG01000031">
    <property type="protein sequence ID" value="PJG51826.1"/>
    <property type="molecule type" value="Genomic_DNA"/>
</dbReference>
<evidence type="ECO:0000256" key="4">
    <source>
        <dbReference type="ARBA" id="ARBA00022475"/>
    </source>
</evidence>
<evidence type="ECO:0000256" key="1">
    <source>
        <dbReference type="ARBA" id="ARBA00004651"/>
    </source>
</evidence>